<evidence type="ECO:0000313" key="1">
    <source>
        <dbReference type="EMBL" id="GAH42381.1"/>
    </source>
</evidence>
<comment type="caution">
    <text evidence="1">The sequence shown here is derived from an EMBL/GenBank/DDBJ whole genome shotgun (WGS) entry which is preliminary data.</text>
</comment>
<sequence length="218" mass="23726">PANGLRVYDTDYGALFNYNQGEWCISNTIFNSTTTDALPPPEANEWADDGNGAATSNYKDGVYTAFQDLIFDKMTFHMEQQSNPQVNVVVYQDFPKTGVFQLVAKKINETIQSTGSFQLTMDVEGSGSKIHLYQGARFVVMFGMGGNQNPYTLKAFKANTVKGVNQNPVASQNVPSNFTTSINSTNGNTPATIDFRMSGNLVTPANGAETSPIFWAGN</sequence>
<protein>
    <submittedName>
        <fullName evidence="1">Uncharacterized protein</fullName>
    </submittedName>
</protein>
<reference evidence="1" key="1">
    <citation type="journal article" date="2014" name="Front. Microbiol.">
        <title>High frequency of phylogenetically diverse reductive dehalogenase-homologous genes in deep subseafloor sedimentary metagenomes.</title>
        <authorList>
            <person name="Kawai M."/>
            <person name="Futagami T."/>
            <person name="Toyoda A."/>
            <person name="Takaki Y."/>
            <person name="Nishi S."/>
            <person name="Hori S."/>
            <person name="Arai W."/>
            <person name="Tsubouchi T."/>
            <person name="Morono Y."/>
            <person name="Uchiyama I."/>
            <person name="Ito T."/>
            <person name="Fujiyama A."/>
            <person name="Inagaki F."/>
            <person name="Takami H."/>
        </authorList>
    </citation>
    <scope>NUCLEOTIDE SEQUENCE</scope>
    <source>
        <strain evidence="1">Expedition CK06-06</strain>
    </source>
</reference>
<gene>
    <name evidence="1" type="ORF">S03H2_21095</name>
</gene>
<proteinExistence type="predicted"/>
<accession>X1F9R4</accession>
<organism evidence="1">
    <name type="scientific">marine sediment metagenome</name>
    <dbReference type="NCBI Taxonomy" id="412755"/>
    <lineage>
        <taxon>unclassified sequences</taxon>
        <taxon>metagenomes</taxon>
        <taxon>ecological metagenomes</taxon>
    </lineage>
</organism>
<dbReference type="EMBL" id="BARU01011196">
    <property type="protein sequence ID" value="GAH42381.1"/>
    <property type="molecule type" value="Genomic_DNA"/>
</dbReference>
<dbReference type="AlphaFoldDB" id="X1F9R4"/>
<feature type="non-terminal residue" evidence="1">
    <location>
        <position position="1"/>
    </location>
</feature>
<name>X1F9R4_9ZZZZ</name>